<sequence length="153" mass="16934">MNSAASTGKPGGSNSASESQESANSDRESNEFEIDNANDSPKKPTNFTDEMDNMFCNPQTQEISLPCGKPVKPLKSRIQNKQKLRKQNKTPRSKPVSKNVDVLQTTASRHDIINSYLKSIGLILQNLPVQKSIELLKEIDANLLDAYKESVTK</sequence>
<evidence type="ECO:0000256" key="1">
    <source>
        <dbReference type="SAM" id="MobiDB-lite"/>
    </source>
</evidence>
<evidence type="ECO:0000313" key="2">
    <source>
        <dbReference type="EMBL" id="ERL95096.1"/>
    </source>
</evidence>
<dbReference type="EMBL" id="KB632406">
    <property type="protein sequence ID" value="ERL95096.1"/>
    <property type="molecule type" value="Genomic_DNA"/>
</dbReference>
<dbReference type="Proteomes" id="UP000030742">
    <property type="component" value="Unassembled WGS sequence"/>
</dbReference>
<organism evidence="2 3">
    <name type="scientific">Dendroctonus ponderosae</name>
    <name type="common">Mountain pine beetle</name>
    <dbReference type="NCBI Taxonomy" id="77166"/>
    <lineage>
        <taxon>Eukaryota</taxon>
        <taxon>Metazoa</taxon>
        <taxon>Ecdysozoa</taxon>
        <taxon>Arthropoda</taxon>
        <taxon>Hexapoda</taxon>
        <taxon>Insecta</taxon>
        <taxon>Pterygota</taxon>
        <taxon>Neoptera</taxon>
        <taxon>Endopterygota</taxon>
        <taxon>Coleoptera</taxon>
        <taxon>Polyphaga</taxon>
        <taxon>Cucujiformia</taxon>
        <taxon>Curculionidae</taxon>
        <taxon>Scolytinae</taxon>
        <taxon>Dendroctonus</taxon>
    </lineage>
</organism>
<protein>
    <submittedName>
        <fullName evidence="2">Uncharacterized protein</fullName>
    </submittedName>
</protein>
<feature type="compositionally biased region" description="Low complexity" evidence="1">
    <location>
        <begin position="12"/>
        <end position="23"/>
    </location>
</feature>
<feature type="region of interest" description="Disordered" evidence="1">
    <location>
        <begin position="1"/>
        <end position="99"/>
    </location>
</feature>
<name>U4UXL8_DENPD</name>
<proteinExistence type="predicted"/>
<feature type="compositionally biased region" description="Polar residues" evidence="1">
    <location>
        <begin position="37"/>
        <end position="48"/>
    </location>
</feature>
<evidence type="ECO:0000313" key="3">
    <source>
        <dbReference type="Proteomes" id="UP000030742"/>
    </source>
</evidence>
<gene>
    <name evidence="2" type="ORF">D910_12366</name>
</gene>
<feature type="compositionally biased region" description="Basic residues" evidence="1">
    <location>
        <begin position="72"/>
        <end position="92"/>
    </location>
</feature>
<reference evidence="2 3" key="1">
    <citation type="journal article" date="2013" name="Genome Biol.">
        <title>Draft genome of the mountain pine beetle, Dendroctonus ponderosae Hopkins, a major forest pest.</title>
        <authorList>
            <person name="Keeling C.I."/>
            <person name="Yuen M.M."/>
            <person name="Liao N.Y."/>
            <person name="Docking T.R."/>
            <person name="Chan S.K."/>
            <person name="Taylor G.A."/>
            <person name="Palmquist D.L."/>
            <person name="Jackman S.D."/>
            <person name="Nguyen A."/>
            <person name="Li M."/>
            <person name="Henderson H."/>
            <person name="Janes J.K."/>
            <person name="Zhao Y."/>
            <person name="Pandoh P."/>
            <person name="Moore R."/>
            <person name="Sperling F.A."/>
            <person name="Huber D.P."/>
            <person name="Birol I."/>
            <person name="Jones S.J."/>
            <person name="Bohlmann J."/>
        </authorList>
    </citation>
    <scope>NUCLEOTIDE SEQUENCE</scope>
</reference>
<accession>U4UXL8</accession>
<dbReference type="AlphaFoldDB" id="U4UXL8"/>